<evidence type="ECO:0000256" key="1">
    <source>
        <dbReference type="SAM" id="MobiDB-lite"/>
    </source>
</evidence>
<accession>A0A0D9WK32</accession>
<dbReference type="PANTHER" id="PTHR33702:SF30">
    <property type="entry name" value="OS05G0576600 PROTEIN"/>
    <property type="match status" value="1"/>
</dbReference>
<name>A0A0D9WK32_9ORYZ</name>
<reference evidence="2" key="3">
    <citation type="submission" date="2015-04" db="UniProtKB">
        <authorList>
            <consortium name="EnsemblPlants"/>
        </authorList>
    </citation>
    <scope>IDENTIFICATION</scope>
</reference>
<protein>
    <submittedName>
        <fullName evidence="2">Uncharacterized protein</fullName>
    </submittedName>
</protein>
<dbReference type="HOGENOM" id="CLU_130634_0_0_1"/>
<feature type="region of interest" description="Disordered" evidence="1">
    <location>
        <begin position="161"/>
        <end position="182"/>
    </location>
</feature>
<organism evidence="2 3">
    <name type="scientific">Leersia perrieri</name>
    <dbReference type="NCBI Taxonomy" id="77586"/>
    <lineage>
        <taxon>Eukaryota</taxon>
        <taxon>Viridiplantae</taxon>
        <taxon>Streptophyta</taxon>
        <taxon>Embryophyta</taxon>
        <taxon>Tracheophyta</taxon>
        <taxon>Spermatophyta</taxon>
        <taxon>Magnoliopsida</taxon>
        <taxon>Liliopsida</taxon>
        <taxon>Poales</taxon>
        <taxon>Poaceae</taxon>
        <taxon>BOP clade</taxon>
        <taxon>Oryzoideae</taxon>
        <taxon>Oryzeae</taxon>
        <taxon>Oryzinae</taxon>
        <taxon>Leersia</taxon>
    </lineage>
</organism>
<reference evidence="2 3" key="1">
    <citation type="submission" date="2012-08" db="EMBL/GenBank/DDBJ databases">
        <title>Oryza genome evolution.</title>
        <authorList>
            <person name="Wing R.A."/>
        </authorList>
    </citation>
    <scope>NUCLEOTIDE SEQUENCE</scope>
</reference>
<dbReference type="PANTHER" id="PTHR33702">
    <property type="entry name" value="BNAA09G40010D PROTEIN"/>
    <property type="match status" value="1"/>
</dbReference>
<dbReference type="AlphaFoldDB" id="A0A0D9WK32"/>
<proteinExistence type="predicted"/>
<sequence length="182" mass="19907">MEVEAFPIGFTRGIRSYWGKRKYQRLDAANGKTSRGATQQLGGVGRRGAGAGGWGLRLRRLLRVKVCVARAVLSTPARILARIRDAYVGGMLAVSRKASGMALPNAPEGLWPRRVPRRKQLPAASSRPGQLSEFEQRLVVEIYKSIVASKELTTMLQHSTAHLPQHNNNSTAPSAQQDLLAI</sequence>
<evidence type="ECO:0000313" key="2">
    <source>
        <dbReference type="EnsemblPlants" id="LPERR05G22470.1"/>
    </source>
</evidence>
<dbReference type="EnsemblPlants" id="LPERR05G22470.1">
    <property type="protein sequence ID" value="LPERR05G22470.1"/>
    <property type="gene ID" value="LPERR05G22470"/>
</dbReference>
<dbReference type="Proteomes" id="UP000032180">
    <property type="component" value="Chromosome 5"/>
</dbReference>
<dbReference type="Gramene" id="LPERR05G22470.1">
    <property type="protein sequence ID" value="LPERR05G22470.1"/>
    <property type="gene ID" value="LPERR05G22470"/>
</dbReference>
<reference evidence="3" key="2">
    <citation type="submission" date="2013-12" db="EMBL/GenBank/DDBJ databases">
        <authorList>
            <person name="Yu Y."/>
            <person name="Lee S."/>
            <person name="de Baynast K."/>
            <person name="Wissotski M."/>
            <person name="Liu L."/>
            <person name="Talag J."/>
            <person name="Goicoechea J."/>
            <person name="Angelova A."/>
            <person name="Jetty R."/>
            <person name="Kudrna D."/>
            <person name="Golser W."/>
            <person name="Rivera L."/>
            <person name="Zhang J."/>
            <person name="Wing R."/>
        </authorList>
    </citation>
    <scope>NUCLEOTIDE SEQUENCE</scope>
</reference>
<keyword evidence="3" id="KW-1185">Reference proteome</keyword>
<evidence type="ECO:0000313" key="3">
    <source>
        <dbReference type="Proteomes" id="UP000032180"/>
    </source>
</evidence>
<dbReference type="eggNOG" id="ENOG502S3JQ">
    <property type="taxonomic scope" value="Eukaryota"/>
</dbReference>